<dbReference type="InterPro" id="IPR000836">
    <property type="entry name" value="PRTase_dom"/>
</dbReference>
<dbReference type="GO" id="GO:0016208">
    <property type="term" value="F:AMP binding"/>
    <property type="evidence" value="ECO:0007669"/>
    <property type="project" value="TreeGrafter"/>
</dbReference>
<evidence type="ECO:0000256" key="8">
    <source>
        <dbReference type="ARBA" id="ARBA00022490"/>
    </source>
</evidence>
<dbReference type="GO" id="GO:0003999">
    <property type="term" value="F:adenine phosphoribosyltransferase activity"/>
    <property type="evidence" value="ECO:0007669"/>
    <property type="project" value="UniProtKB-UniRule"/>
</dbReference>
<dbReference type="STRING" id="587909.SAMN05421810_108243"/>
<dbReference type="AlphaFoldDB" id="A0A1I5Z5C7"/>
<dbReference type="CDD" id="cd06223">
    <property type="entry name" value="PRTases_typeI"/>
    <property type="match status" value="1"/>
</dbReference>
<dbReference type="HAMAP" id="MF_00004">
    <property type="entry name" value="Aden_phosphoribosyltr"/>
    <property type="match status" value="1"/>
</dbReference>
<dbReference type="Gene3D" id="3.40.50.2020">
    <property type="match status" value="1"/>
</dbReference>
<keyword evidence="10 12" id="KW-0808">Transferase</keyword>
<dbReference type="Pfam" id="PF00156">
    <property type="entry name" value="Pribosyltran"/>
    <property type="match status" value="1"/>
</dbReference>
<evidence type="ECO:0000256" key="2">
    <source>
        <dbReference type="ARBA" id="ARBA00003968"/>
    </source>
</evidence>
<comment type="subunit">
    <text evidence="6 12">Homodimer.</text>
</comment>
<dbReference type="PANTHER" id="PTHR32315">
    <property type="entry name" value="ADENINE PHOSPHORIBOSYLTRANSFERASE"/>
    <property type="match status" value="1"/>
</dbReference>
<evidence type="ECO:0000313" key="15">
    <source>
        <dbReference type="Proteomes" id="UP000198727"/>
    </source>
</evidence>
<evidence type="ECO:0000256" key="12">
    <source>
        <dbReference type="HAMAP-Rule" id="MF_00004"/>
    </source>
</evidence>
<dbReference type="InterPro" id="IPR005764">
    <property type="entry name" value="Ade_phspho_trans"/>
</dbReference>
<comment type="similarity">
    <text evidence="5 12">Belongs to the purine/pyrimidine phosphoribosyltransferase family.</text>
</comment>
<dbReference type="GO" id="GO:0006166">
    <property type="term" value="P:purine ribonucleoside salvage"/>
    <property type="evidence" value="ECO:0007669"/>
    <property type="project" value="UniProtKB-KW"/>
</dbReference>
<dbReference type="FunFam" id="3.40.50.2020:FF:000004">
    <property type="entry name" value="Adenine phosphoribosyltransferase"/>
    <property type="match status" value="1"/>
</dbReference>
<dbReference type="UniPathway" id="UPA00588">
    <property type="reaction ID" value="UER00646"/>
</dbReference>
<dbReference type="EC" id="2.4.2.7" evidence="7 12"/>
<comment type="pathway">
    <text evidence="4 12">Purine metabolism; AMP biosynthesis via salvage pathway; AMP from adenine: step 1/1.</text>
</comment>
<sequence length="181" mass="18188">MTGGSSAGLGRLDTALDLIAEVPDFPEPGVLFRDLTPVFGDAAAFAAVVDALAGTLDPTTELLAAIEARGFLLAAAVGYARGLGVTLIRKPGKLPSVDGRIDYALEYGTATLELPAGTVPAGSRVAVIDDVLATGGTAAATCALLGEVGAEVTGVSVVLELAGLGGRERLPAVRVHALRVR</sequence>
<dbReference type="GO" id="GO:0005737">
    <property type="term" value="C:cytoplasm"/>
    <property type="evidence" value="ECO:0007669"/>
    <property type="project" value="UniProtKB-SubCell"/>
</dbReference>
<evidence type="ECO:0000256" key="1">
    <source>
        <dbReference type="ARBA" id="ARBA00000868"/>
    </source>
</evidence>
<dbReference type="RefSeq" id="WP_092533666.1">
    <property type="nucleotide sequence ID" value="NZ_FOWW01000008.1"/>
</dbReference>
<keyword evidence="8 12" id="KW-0963">Cytoplasm</keyword>
<keyword evidence="9 12" id="KW-0328">Glycosyltransferase</keyword>
<dbReference type="EMBL" id="FOWW01000008">
    <property type="protein sequence ID" value="SFQ51660.1"/>
    <property type="molecule type" value="Genomic_DNA"/>
</dbReference>
<evidence type="ECO:0000256" key="4">
    <source>
        <dbReference type="ARBA" id="ARBA00004659"/>
    </source>
</evidence>
<dbReference type="NCBIfam" id="NF002636">
    <property type="entry name" value="PRK02304.1-5"/>
    <property type="match status" value="1"/>
</dbReference>
<dbReference type="SUPFAM" id="SSF53271">
    <property type="entry name" value="PRTase-like"/>
    <property type="match status" value="1"/>
</dbReference>
<keyword evidence="15" id="KW-1185">Reference proteome</keyword>
<evidence type="ECO:0000256" key="11">
    <source>
        <dbReference type="ARBA" id="ARBA00022726"/>
    </source>
</evidence>
<dbReference type="Proteomes" id="UP000198727">
    <property type="component" value="Unassembled WGS sequence"/>
</dbReference>
<dbReference type="GO" id="GO:0006168">
    <property type="term" value="P:adenine salvage"/>
    <property type="evidence" value="ECO:0007669"/>
    <property type="project" value="InterPro"/>
</dbReference>
<comment type="function">
    <text evidence="2 12">Catalyzes a salvage reaction resulting in the formation of AMP, that is energically less costly than de novo synthesis.</text>
</comment>
<evidence type="ECO:0000259" key="13">
    <source>
        <dbReference type="Pfam" id="PF00156"/>
    </source>
</evidence>
<evidence type="ECO:0000256" key="10">
    <source>
        <dbReference type="ARBA" id="ARBA00022679"/>
    </source>
</evidence>
<dbReference type="GO" id="GO:0002055">
    <property type="term" value="F:adenine binding"/>
    <property type="evidence" value="ECO:0007669"/>
    <property type="project" value="TreeGrafter"/>
</dbReference>
<evidence type="ECO:0000313" key="14">
    <source>
        <dbReference type="EMBL" id="SFQ51660.1"/>
    </source>
</evidence>
<evidence type="ECO:0000256" key="3">
    <source>
        <dbReference type="ARBA" id="ARBA00004496"/>
    </source>
</evidence>
<evidence type="ECO:0000256" key="9">
    <source>
        <dbReference type="ARBA" id="ARBA00022676"/>
    </source>
</evidence>
<evidence type="ECO:0000256" key="5">
    <source>
        <dbReference type="ARBA" id="ARBA00008391"/>
    </source>
</evidence>
<dbReference type="GO" id="GO:0044209">
    <property type="term" value="P:AMP salvage"/>
    <property type="evidence" value="ECO:0007669"/>
    <property type="project" value="UniProtKB-UniRule"/>
</dbReference>
<dbReference type="InterPro" id="IPR050054">
    <property type="entry name" value="UPRTase/APRTase"/>
</dbReference>
<protein>
    <recommendedName>
        <fullName evidence="7 12">Adenine phosphoribosyltransferase</fullName>
        <shortName evidence="12">APRT</shortName>
        <ecNumber evidence="7 12">2.4.2.7</ecNumber>
    </recommendedName>
</protein>
<organism evidence="14 15">
    <name type="scientific">Amycolatopsis arida</name>
    <dbReference type="NCBI Taxonomy" id="587909"/>
    <lineage>
        <taxon>Bacteria</taxon>
        <taxon>Bacillati</taxon>
        <taxon>Actinomycetota</taxon>
        <taxon>Actinomycetes</taxon>
        <taxon>Pseudonocardiales</taxon>
        <taxon>Pseudonocardiaceae</taxon>
        <taxon>Amycolatopsis</taxon>
    </lineage>
</organism>
<reference evidence="15" key="1">
    <citation type="submission" date="2016-10" db="EMBL/GenBank/DDBJ databases">
        <authorList>
            <person name="Varghese N."/>
            <person name="Submissions S."/>
        </authorList>
    </citation>
    <scope>NUCLEOTIDE SEQUENCE [LARGE SCALE GENOMIC DNA]</scope>
    <source>
        <strain evidence="15">CGMCC 4.5579</strain>
    </source>
</reference>
<evidence type="ECO:0000256" key="6">
    <source>
        <dbReference type="ARBA" id="ARBA00011738"/>
    </source>
</evidence>
<dbReference type="OrthoDB" id="9803963at2"/>
<accession>A0A1I5Z5C7</accession>
<feature type="domain" description="Phosphoribosyltransferase" evidence="13">
    <location>
        <begin position="61"/>
        <end position="159"/>
    </location>
</feature>
<gene>
    <name evidence="12" type="primary">apt</name>
    <name evidence="14" type="ORF">SAMN05421810_108243</name>
</gene>
<comment type="subcellular location">
    <subcellularLocation>
        <location evidence="3 12">Cytoplasm</location>
    </subcellularLocation>
</comment>
<evidence type="ECO:0000256" key="7">
    <source>
        <dbReference type="ARBA" id="ARBA00011893"/>
    </source>
</evidence>
<proteinExistence type="inferred from homology"/>
<comment type="catalytic activity">
    <reaction evidence="1 12">
        <text>AMP + diphosphate = 5-phospho-alpha-D-ribose 1-diphosphate + adenine</text>
        <dbReference type="Rhea" id="RHEA:16609"/>
        <dbReference type="ChEBI" id="CHEBI:16708"/>
        <dbReference type="ChEBI" id="CHEBI:33019"/>
        <dbReference type="ChEBI" id="CHEBI:58017"/>
        <dbReference type="ChEBI" id="CHEBI:456215"/>
        <dbReference type="EC" id="2.4.2.7"/>
    </reaction>
</comment>
<name>A0A1I5Z5C7_9PSEU</name>
<keyword evidence="11 12" id="KW-0660">Purine salvage</keyword>
<dbReference type="PANTHER" id="PTHR32315:SF3">
    <property type="entry name" value="ADENINE PHOSPHORIBOSYLTRANSFERASE"/>
    <property type="match status" value="1"/>
</dbReference>
<dbReference type="InterPro" id="IPR029057">
    <property type="entry name" value="PRTase-like"/>
</dbReference>